<proteinExistence type="predicted"/>
<feature type="chain" id="PRO_5046915860" description="VCBS repeat-containing protein" evidence="2">
    <location>
        <begin position="31"/>
        <end position="455"/>
    </location>
</feature>
<evidence type="ECO:0008006" key="5">
    <source>
        <dbReference type="Google" id="ProtNLM"/>
    </source>
</evidence>
<name>A0ABX3YLK5_9ACTN</name>
<dbReference type="InterPro" id="IPR028994">
    <property type="entry name" value="Integrin_alpha_N"/>
</dbReference>
<dbReference type="Pfam" id="PF13517">
    <property type="entry name" value="FG-GAP_3"/>
    <property type="match status" value="1"/>
</dbReference>
<organism evidence="3 4">
    <name type="scientific">Streptomyces pharetrae CZA14</name>
    <dbReference type="NCBI Taxonomy" id="1144883"/>
    <lineage>
        <taxon>Bacteria</taxon>
        <taxon>Bacillati</taxon>
        <taxon>Actinomycetota</taxon>
        <taxon>Actinomycetes</taxon>
        <taxon>Kitasatosporales</taxon>
        <taxon>Streptomycetaceae</taxon>
        <taxon>Streptomyces</taxon>
    </lineage>
</organism>
<dbReference type="PANTHER" id="PTHR44103:SF1">
    <property type="entry name" value="PROPROTEIN CONVERTASE P"/>
    <property type="match status" value="1"/>
</dbReference>
<dbReference type="InterPro" id="IPR013517">
    <property type="entry name" value="FG-GAP"/>
</dbReference>
<comment type="caution">
    <text evidence="3">The sequence shown here is derived from an EMBL/GenBank/DDBJ whole genome shotgun (WGS) entry which is preliminary data.</text>
</comment>
<dbReference type="Gene3D" id="2.130.10.130">
    <property type="entry name" value="Integrin alpha, N-terminal"/>
    <property type="match status" value="1"/>
</dbReference>
<evidence type="ECO:0000256" key="1">
    <source>
        <dbReference type="ARBA" id="ARBA00022729"/>
    </source>
</evidence>
<dbReference type="EMBL" id="MRYD01000065">
    <property type="protein sequence ID" value="OSZ59734.1"/>
    <property type="molecule type" value="Genomic_DNA"/>
</dbReference>
<protein>
    <recommendedName>
        <fullName evidence="5">VCBS repeat-containing protein</fullName>
    </recommendedName>
</protein>
<evidence type="ECO:0000256" key="2">
    <source>
        <dbReference type="SAM" id="SignalP"/>
    </source>
</evidence>
<dbReference type="RefSeq" id="WP_086169786.1">
    <property type="nucleotide sequence ID" value="NZ_MRYD01000065.1"/>
</dbReference>
<dbReference type="Proteomes" id="UP000194266">
    <property type="component" value="Unassembled WGS sequence"/>
</dbReference>
<reference evidence="3 4" key="1">
    <citation type="submission" date="2016-12" db="EMBL/GenBank/DDBJ databases">
        <title>Genome Mining:The Detection of Biosynthetic Gene Clusters to Aid in the Expression of Curamycin A produced by Streptomyces sp. strain CZA14.</title>
        <authorList>
            <person name="Durrell K.A."/>
            <person name="Kirby B.M."/>
            <person name="Khan W."/>
            <person name="Mthethwa T."/>
            <person name="Le Roes-Hill M."/>
        </authorList>
    </citation>
    <scope>NUCLEOTIDE SEQUENCE [LARGE SCALE GENOMIC DNA]</scope>
    <source>
        <strain evidence="3 4">CZA14</strain>
    </source>
</reference>
<accession>A0ABX3YLK5</accession>
<feature type="signal peptide" evidence="2">
    <location>
        <begin position="1"/>
        <end position="30"/>
    </location>
</feature>
<sequence>MSLYTRALKKSAIAALVAAAVVTGMNTLPAADSATDIKVAPVAAATTSSVNGPITRAEILERAQYWVDKAVPYSQSAWTGDSLGKNYRTDCSGFVSLAWHLSDSKTTWTLPSVSTRLSSLDQLKPGDALNNIDRHVVLFIGWTDSTHTTAIVQEQPRPGLTARQTTYSRSYIVNDGFLPYRYNKVVEEAPTPTDTGMTNLVGGNFGSTGNADIVAVEAATGKLFYYPGASGGKLGTRVQIGSNWDTMGELTSGQFTADAKLDLAAVDNQGVLWIYPGNGNGTFGTRWQAGTNWDNMRDLAGADVNKDGKDDILAVESATGNLYAYPSTGTGGLGVRVQIGSNWNGMDEIVSPGDMNKDGKDDIVAREVSTGNLYVYPGTGTTSGGDALGNRVQIGSNWDSMTNLVSGDFNNDGVGDVDAVQARVGDSGTLYTYPGTGVINGTATLGARVQIGTNW</sequence>
<evidence type="ECO:0000313" key="4">
    <source>
        <dbReference type="Proteomes" id="UP000194266"/>
    </source>
</evidence>
<dbReference type="Gene3D" id="3.90.1720.10">
    <property type="entry name" value="endopeptidase domain like (from Nostoc punctiforme)"/>
    <property type="match status" value="1"/>
</dbReference>
<dbReference type="PANTHER" id="PTHR44103">
    <property type="entry name" value="PROPROTEIN CONVERTASE P"/>
    <property type="match status" value="1"/>
</dbReference>
<keyword evidence="1 2" id="KW-0732">Signal</keyword>
<evidence type="ECO:0000313" key="3">
    <source>
        <dbReference type="EMBL" id="OSZ59734.1"/>
    </source>
</evidence>
<keyword evidence="4" id="KW-1185">Reference proteome</keyword>
<dbReference type="SUPFAM" id="SSF69318">
    <property type="entry name" value="Integrin alpha N-terminal domain"/>
    <property type="match status" value="1"/>
</dbReference>
<gene>
    <name evidence="3" type="ORF">OQI_14620</name>
</gene>